<evidence type="ECO:0000313" key="2">
    <source>
        <dbReference type="Proteomes" id="UP000828941"/>
    </source>
</evidence>
<dbReference type="Proteomes" id="UP000828941">
    <property type="component" value="Chromosome 6"/>
</dbReference>
<organism evidence="1 2">
    <name type="scientific">Bauhinia variegata</name>
    <name type="common">Purple orchid tree</name>
    <name type="synonym">Phanera variegata</name>
    <dbReference type="NCBI Taxonomy" id="167791"/>
    <lineage>
        <taxon>Eukaryota</taxon>
        <taxon>Viridiplantae</taxon>
        <taxon>Streptophyta</taxon>
        <taxon>Embryophyta</taxon>
        <taxon>Tracheophyta</taxon>
        <taxon>Spermatophyta</taxon>
        <taxon>Magnoliopsida</taxon>
        <taxon>eudicotyledons</taxon>
        <taxon>Gunneridae</taxon>
        <taxon>Pentapetalae</taxon>
        <taxon>rosids</taxon>
        <taxon>fabids</taxon>
        <taxon>Fabales</taxon>
        <taxon>Fabaceae</taxon>
        <taxon>Cercidoideae</taxon>
        <taxon>Cercideae</taxon>
        <taxon>Bauhiniinae</taxon>
        <taxon>Bauhinia</taxon>
    </lineage>
</organism>
<dbReference type="EMBL" id="CM039431">
    <property type="protein sequence ID" value="KAI4334820.1"/>
    <property type="molecule type" value="Genomic_DNA"/>
</dbReference>
<name>A0ACB9NJD3_BAUVA</name>
<protein>
    <submittedName>
        <fullName evidence="1">Uncharacterized protein</fullName>
    </submittedName>
</protein>
<reference evidence="1 2" key="1">
    <citation type="journal article" date="2022" name="DNA Res.">
        <title>Chromosomal-level genome assembly of the orchid tree Bauhinia variegata (Leguminosae; Cercidoideae) supports the allotetraploid origin hypothesis of Bauhinia.</title>
        <authorList>
            <person name="Zhong Y."/>
            <person name="Chen Y."/>
            <person name="Zheng D."/>
            <person name="Pang J."/>
            <person name="Liu Y."/>
            <person name="Luo S."/>
            <person name="Meng S."/>
            <person name="Qian L."/>
            <person name="Wei D."/>
            <person name="Dai S."/>
            <person name="Zhou R."/>
        </authorList>
    </citation>
    <scope>NUCLEOTIDE SEQUENCE [LARGE SCALE GENOMIC DNA]</scope>
    <source>
        <strain evidence="1">BV-YZ2020</strain>
    </source>
</reference>
<comment type="caution">
    <text evidence="1">The sequence shown here is derived from an EMBL/GenBank/DDBJ whole genome shotgun (WGS) entry which is preliminary data.</text>
</comment>
<gene>
    <name evidence="1" type="ORF">L6164_013529</name>
</gene>
<evidence type="ECO:0000313" key="1">
    <source>
        <dbReference type="EMBL" id="KAI4334820.1"/>
    </source>
</evidence>
<accession>A0ACB9NJD3</accession>
<sequence>MSVMLHDILCAVALKIAGKQIETIFELTVRPSLMELLEPVATEEITKLYCHDINEFPLQFKCPKLEILIMCKDGKGSTDVPDEFFNEIERLKVLTIIDKSSWQNSTLVLPKSIWLFKGLRTLCIRGCRLDFIFSLQQLEHLETLEFCNCPIMQLPNDIAELKKLKLLDFSRCRVRGNPYKVLGNCTKLEELYFSEIDLNEEELKDQNFAESFGKNDYLTKIETYNVQIGVHVDKLKVDLKSGFLSICPYSDHDTSTSEIEIQVQQDGEPPRKAIQLSKLFVIASGTSVIAQKTKEWVYAPICQIGYSLSFDRYVEDLRTEKRDIEIYER</sequence>
<proteinExistence type="predicted"/>
<keyword evidence="2" id="KW-1185">Reference proteome</keyword>